<dbReference type="InterPro" id="IPR040958">
    <property type="entry name" value="SNAD1"/>
</dbReference>
<gene>
    <name evidence="1" type="ORF">NDU88_002566</name>
</gene>
<reference evidence="1" key="1">
    <citation type="journal article" date="2022" name="bioRxiv">
        <title>Sequencing and chromosome-scale assembly of the giantPleurodeles waltlgenome.</title>
        <authorList>
            <person name="Brown T."/>
            <person name="Elewa A."/>
            <person name="Iarovenko S."/>
            <person name="Subramanian E."/>
            <person name="Araus A.J."/>
            <person name="Petzold A."/>
            <person name="Susuki M."/>
            <person name="Suzuki K.-i.T."/>
            <person name="Hayashi T."/>
            <person name="Toyoda A."/>
            <person name="Oliveira C."/>
            <person name="Osipova E."/>
            <person name="Leigh N.D."/>
            <person name="Simon A."/>
            <person name="Yun M.H."/>
        </authorList>
    </citation>
    <scope>NUCLEOTIDE SEQUENCE</scope>
    <source>
        <strain evidence="1">20211129_DDA</strain>
        <tissue evidence="1">Liver</tissue>
    </source>
</reference>
<dbReference type="EMBL" id="JANPWB010000010">
    <property type="protein sequence ID" value="KAJ1136148.1"/>
    <property type="molecule type" value="Genomic_DNA"/>
</dbReference>
<dbReference type="Proteomes" id="UP001066276">
    <property type="component" value="Chromosome 6"/>
</dbReference>
<protein>
    <submittedName>
        <fullName evidence="1">Uncharacterized protein</fullName>
    </submittedName>
</protein>
<dbReference type="AlphaFoldDB" id="A0AAV7Q718"/>
<proteinExistence type="predicted"/>
<evidence type="ECO:0000313" key="1">
    <source>
        <dbReference type="EMBL" id="KAJ1136148.1"/>
    </source>
</evidence>
<evidence type="ECO:0000313" key="2">
    <source>
        <dbReference type="Proteomes" id="UP001066276"/>
    </source>
</evidence>
<accession>A0AAV7Q718</accession>
<organism evidence="1 2">
    <name type="scientific">Pleurodeles waltl</name>
    <name type="common">Iberian ribbed newt</name>
    <dbReference type="NCBI Taxonomy" id="8319"/>
    <lineage>
        <taxon>Eukaryota</taxon>
        <taxon>Metazoa</taxon>
        <taxon>Chordata</taxon>
        <taxon>Craniata</taxon>
        <taxon>Vertebrata</taxon>
        <taxon>Euteleostomi</taxon>
        <taxon>Amphibia</taxon>
        <taxon>Batrachia</taxon>
        <taxon>Caudata</taxon>
        <taxon>Salamandroidea</taxon>
        <taxon>Salamandridae</taxon>
        <taxon>Pleurodelinae</taxon>
        <taxon>Pleurodeles</taxon>
    </lineage>
</organism>
<sequence>MVISDTAESQNFLQDMAVLPGICLLALLSVNFSQATEISPANLNYIVNQFHNAAGTSSSTDKALKQFAFLMALNSAQCSHGINDFNPSVKNLKPEENRNYIATQPAKMPNKGKQICCSETNILFSYAPNEQPAAQIFAGLETVRNTLQAGGCVIFYTTNTPCSRRCLGQADYDIIAPLTAAPFSTWESNNNIHMYFVYSEQYLPTKDLTTAAAYEQFQQLTNSGFQRLSNSNFYLIYRCNNDQCRVCEQNNAFCLQWQPWPLAV</sequence>
<keyword evidence="2" id="KW-1185">Reference proteome</keyword>
<dbReference type="Pfam" id="PF18744">
    <property type="entry name" value="SNAD1"/>
    <property type="match status" value="1"/>
</dbReference>
<name>A0AAV7Q718_PLEWA</name>
<comment type="caution">
    <text evidence="1">The sequence shown here is derived from an EMBL/GenBank/DDBJ whole genome shotgun (WGS) entry which is preliminary data.</text>
</comment>